<dbReference type="Pfam" id="PF04315">
    <property type="entry name" value="EpmC"/>
    <property type="match status" value="1"/>
</dbReference>
<evidence type="ECO:0000313" key="2">
    <source>
        <dbReference type="Proteomes" id="UP000254340"/>
    </source>
</evidence>
<proteinExistence type="predicted"/>
<gene>
    <name evidence="1" type="ORF">NCTC5047_06670</name>
</gene>
<dbReference type="InterPro" id="IPR007411">
    <property type="entry name" value="EpmC"/>
</dbReference>
<dbReference type="EMBL" id="UGLH01000006">
    <property type="protein sequence ID" value="STT85581.1"/>
    <property type="molecule type" value="Genomic_DNA"/>
</dbReference>
<evidence type="ECO:0000313" key="1">
    <source>
        <dbReference type="EMBL" id="STT85581.1"/>
    </source>
</evidence>
<dbReference type="AlphaFoldDB" id="A0A377XUI2"/>
<protein>
    <submittedName>
        <fullName evidence="1">Transporting ATPase</fullName>
    </submittedName>
</protein>
<reference evidence="1 2" key="1">
    <citation type="submission" date="2018-06" db="EMBL/GenBank/DDBJ databases">
        <authorList>
            <consortium name="Pathogen Informatics"/>
            <person name="Doyle S."/>
        </authorList>
    </citation>
    <scope>NUCLEOTIDE SEQUENCE [LARGE SCALE GENOMIC DNA]</scope>
    <source>
        <strain evidence="1 2">NCTC5047</strain>
    </source>
</reference>
<accession>A0A377XUI2</accession>
<organism evidence="1 2">
    <name type="scientific">Klebsiella pneumoniae</name>
    <dbReference type="NCBI Taxonomy" id="573"/>
    <lineage>
        <taxon>Bacteria</taxon>
        <taxon>Pseudomonadati</taxon>
        <taxon>Pseudomonadota</taxon>
        <taxon>Gammaproteobacteria</taxon>
        <taxon>Enterobacterales</taxon>
        <taxon>Enterobacteriaceae</taxon>
        <taxon>Klebsiella/Raoultella group</taxon>
        <taxon>Klebsiella</taxon>
        <taxon>Klebsiella pneumoniae complex</taxon>
    </lineage>
</organism>
<name>A0A377XUI2_KLEPN</name>
<dbReference type="Proteomes" id="UP000254340">
    <property type="component" value="Unassembled WGS sequence"/>
</dbReference>
<sequence>MTLLEQGIPERPARFIRALQHYYQTPPLTAKHFPWPEDLH</sequence>